<gene>
    <name evidence="1" type="ORF">NKI81_07175</name>
</gene>
<evidence type="ECO:0000313" key="2">
    <source>
        <dbReference type="Proteomes" id="UP001480082"/>
    </source>
</evidence>
<accession>A0ACC6SVK7</accession>
<evidence type="ECO:0000313" key="1">
    <source>
        <dbReference type="EMBL" id="MER9283744.1"/>
    </source>
</evidence>
<dbReference type="Proteomes" id="UP001480082">
    <property type="component" value="Unassembled WGS sequence"/>
</dbReference>
<organism evidence="1 2">
    <name type="scientific">Mesorhizobium australicum</name>
    <dbReference type="NCBI Taxonomy" id="536018"/>
    <lineage>
        <taxon>Bacteria</taxon>
        <taxon>Pseudomonadati</taxon>
        <taxon>Pseudomonadota</taxon>
        <taxon>Alphaproteobacteria</taxon>
        <taxon>Hyphomicrobiales</taxon>
        <taxon>Phyllobacteriaceae</taxon>
        <taxon>Mesorhizobium</taxon>
    </lineage>
</organism>
<protein>
    <submittedName>
        <fullName evidence="1">Uncharacterized protein</fullName>
    </submittedName>
</protein>
<sequence>MDLEKRDLDRGLAPVAVELQLKRINAAAIDHHEIGRSAVANVAAAAFHLHEHIVPGRLAQRVDRIVRHENRKGTNSLLVKPSWWNLSADE</sequence>
<proteinExistence type="predicted"/>
<keyword evidence="2" id="KW-1185">Reference proteome</keyword>
<comment type="caution">
    <text evidence="1">The sequence shown here is derived from an EMBL/GenBank/DDBJ whole genome shotgun (WGS) entry which is preliminary data.</text>
</comment>
<name>A0ACC6SVK7_9HYPH</name>
<dbReference type="EMBL" id="JAMYRI010000003">
    <property type="protein sequence ID" value="MER9283744.1"/>
    <property type="molecule type" value="Genomic_DNA"/>
</dbReference>
<reference evidence="1 2" key="1">
    <citation type="journal article" date="2024" name="Proc. Natl. Acad. Sci. U.S.A.">
        <title>The evolutionary genomics of adaptation to stress in wild rhizobium bacteria.</title>
        <authorList>
            <person name="Kehlet-Delgado H."/>
            <person name="Montoya A.P."/>
            <person name="Jensen K.T."/>
            <person name="Wendlandt C.E."/>
            <person name="Dexheimer C."/>
            <person name="Roberts M."/>
            <person name="Torres Martinez L."/>
            <person name="Friesen M.L."/>
            <person name="Griffitts J.S."/>
            <person name="Porter S.S."/>
        </authorList>
    </citation>
    <scope>NUCLEOTIDE SEQUENCE [LARGE SCALE GENOMIC DNA]</scope>
    <source>
        <strain evidence="1 2">M0468</strain>
    </source>
</reference>